<dbReference type="InterPro" id="IPR019319">
    <property type="entry name" value="Plg-R(KT)"/>
</dbReference>
<sequence length="156" mass="17454">MGSLVSSITSPAIDKAKDALMMQQVAAIKQNKEQRDRQLAMNIAATRDRVYWMSGTAVTIIGLAGLQKAMGRKPALAILPVTAFTALVAYQVDLAWGTKINRLSREVQAIRAEPNWWFNEPLDLPPVMRGPYRKFMDEQNAKLKAMGEPPEKDWAR</sequence>
<dbReference type="RefSeq" id="XP_016604683.1">
    <property type="nucleotide sequence ID" value="XM_016756006.1"/>
</dbReference>
<dbReference type="Proteomes" id="UP000053201">
    <property type="component" value="Unassembled WGS sequence"/>
</dbReference>
<keyword evidence="1" id="KW-1133">Transmembrane helix</keyword>
<feature type="transmembrane region" description="Helical" evidence="1">
    <location>
        <begin position="50"/>
        <end position="69"/>
    </location>
</feature>
<proteinExistence type="predicted"/>
<protein>
    <submittedName>
        <fullName evidence="2">Uncharacterized protein</fullName>
    </submittedName>
</protein>
<evidence type="ECO:0000256" key="1">
    <source>
        <dbReference type="SAM" id="Phobius"/>
    </source>
</evidence>
<feature type="transmembrane region" description="Helical" evidence="1">
    <location>
        <begin position="75"/>
        <end position="96"/>
    </location>
</feature>
<reference evidence="2 3" key="1">
    <citation type="submission" date="2009-08" db="EMBL/GenBank/DDBJ databases">
        <title>The Genome Sequence of Spizellomyces punctatus strain DAOM BR117.</title>
        <authorList>
            <consortium name="The Broad Institute Genome Sequencing Platform"/>
            <person name="Russ C."/>
            <person name="Cuomo C."/>
            <person name="Shea T."/>
            <person name="Young S.K."/>
            <person name="Zeng Q."/>
            <person name="Koehrsen M."/>
            <person name="Haas B."/>
            <person name="Borodovsky M."/>
            <person name="Guigo R."/>
            <person name="Alvarado L."/>
            <person name="Berlin A."/>
            <person name="Bochicchio J."/>
            <person name="Borenstein D."/>
            <person name="Chapman S."/>
            <person name="Chen Z."/>
            <person name="Engels R."/>
            <person name="Freedman E."/>
            <person name="Gellesch M."/>
            <person name="Goldberg J."/>
            <person name="Griggs A."/>
            <person name="Gujja S."/>
            <person name="Heiman D."/>
            <person name="Hepburn T."/>
            <person name="Howarth C."/>
            <person name="Jen D."/>
            <person name="Larson L."/>
            <person name="Lewis B."/>
            <person name="Mehta T."/>
            <person name="Park D."/>
            <person name="Pearson M."/>
            <person name="Roberts A."/>
            <person name="Saif S."/>
            <person name="Shenoy N."/>
            <person name="Sisk P."/>
            <person name="Stolte C."/>
            <person name="Sykes S."/>
            <person name="Thomson T."/>
            <person name="Walk T."/>
            <person name="White J."/>
            <person name="Yandava C."/>
            <person name="Burger G."/>
            <person name="Gray M.W."/>
            <person name="Holland P.W.H."/>
            <person name="King N."/>
            <person name="Lang F.B.F."/>
            <person name="Roger A.J."/>
            <person name="Ruiz-Trillo I."/>
            <person name="Lander E."/>
            <person name="Nusbaum C."/>
        </authorList>
    </citation>
    <scope>NUCLEOTIDE SEQUENCE [LARGE SCALE GENOMIC DNA]</scope>
    <source>
        <strain evidence="2 3">DAOM BR117</strain>
    </source>
</reference>
<evidence type="ECO:0000313" key="3">
    <source>
        <dbReference type="Proteomes" id="UP000053201"/>
    </source>
</evidence>
<name>A0A0L0H7I0_SPIPD</name>
<dbReference type="OrthoDB" id="10256697at2759"/>
<dbReference type="InParanoid" id="A0A0L0H7I0"/>
<dbReference type="PANTHER" id="PTHR13411">
    <property type="entry name" value="PLASMINOGEN RECEPTOR (KT)"/>
    <property type="match status" value="1"/>
</dbReference>
<dbReference type="Pfam" id="PF10166">
    <property type="entry name" value="DUF2368"/>
    <property type="match status" value="1"/>
</dbReference>
<dbReference type="GO" id="GO:0005886">
    <property type="term" value="C:plasma membrane"/>
    <property type="evidence" value="ECO:0007669"/>
    <property type="project" value="InterPro"/>
</dbReference>
<keyword evidence="1" id="KW-0812">Transmembrane</keyword>
<dbReference type="OMA" id="ETICRTE"/>
<dbReference type="eggNOG" id="ENOG502S8NI">
    <property type="taxonomic scope" value="Eukaryota"/>
</dbReference>
<dbReference type="EMBL" id="KQ257467">
    <property type="protein sequence ID" value="KNC96643.1"/>
    <property type="molecule type" value="Genomic_DNA"/>
</dbReference>
<gene>
    <name evidence="2" type="ORF">SPPG_07856</name>
</gene>
<dbReference type="GeneID" id="27691042"/>
<evidence type="ECO:0000313" key="2">
    <source>
        <dbReference type="EMBL" id="KNC96643.1"/>
    </source>
</evidence>
<keyword evidence="1" id="KW-0472">Membrane</keyword>
<keyword evidence="3" id="KW-1185">Reference proteome</keyword>
<accession>A0A0L0H7I0</accession>
<dbReference type="AlphaFoldDB" id="A0A0L0H7I0"/>
<dbReference type="PANTHER" id="PTHR13411:SF6">
    <property type="entry name" value="PLASMINOGEN RECEPTOR (KT)"/>
    <property type="match status" value="1"/>
</dbReference>
<organism evidence="2 3">
    <name type="scientific">Spizellomyces punctatus (strain DAOM BR117)</name>
    <dbReference type="NCBI Taxonomy" id="645134"/>
    <lineage>
        <taxon>Eukaryota</taxon>
        <taxon>Fungi</taxon>
        <taxon>Fungi incertae sedis</taxon>
        <taxon>Chytridiomycota</taxon>
        <taxon>Chytridiomycota incertae sedis</taxon>
        <taxon>Chytridiomycetes</taxon>
        <taxon>Spizellomycetales</taxon>
        <taxon>Spizellomycetaceae</taxon>
        <taxon>Spizellomyces</taxon>
    </lineage>
</organism>
<dbReference type="VEuPathDB" id="FungiDB:SPPG_07856"/>